<dbReference type="STRING" id="716544.wcw_1640"/>
<feature type="coiled-coil region" evidence="1">
    <location>
        <begin position="781"/>
        <end position="829"/>
    </location>
</feature>
<evidence type="ECO:0000313" key="3">
    <source>
        <dbReference type="EMBL" id="ADI38985.1"/>
    </source>
</evidence>
<feature type="coiled-coil region" evidence="1">
    <location>
        <begin position="1990"/>
        <end position="2017"/>
    </location>
</feature>
<evidence type="ECO:0000256" key="1">
    <source>
        <dbReference type="SAM" id="Coils"/>
    </source>
</evidence>
<dbReference type="RefSeq" id="WP_013182691.1">
    <property type="nucleotide sequence ID" value="NC_014225.1"/>
</dbReference>
<gene>
    <name evidence="3" type="ordered locus">wcw_1640</name>
</gene>
<dbReference type="OrthoDB" id="407974at2"/>
<keyword evidence="1" id="KW-0175">Coiled coil</keyword>
<evidence type="ECO:0000313" key="4">
    <source>
        <dbReference type="Proteomes" id="UP000001505"/>
    </source>
</evidence>
<dbReference type="KEGG" id="wch:wcw_1640"/>
<evidence type="ECO:0000256" key="2">
    <source>
        <dbReference type="SAM" id="Phobius"/>
    </source>
</evidence>
<dbReference type="Proteomes" id="UP000001505">
    <property type="component" value="Chromosome"/>
</dbReference>
<dbReference type="EMBL" id="CP001928">
    <property type="protein sequence ID" value="ADI38985.1"/>
    <property type="molecule type" value="Genomic_DNA"/>
</dbReference>
<accession>D6YSE0</accession>
<keyword evidence="2" id="KW-0472">Membrane</keyword>
<feature type="transmembrane region" description="Helical" evidence="2">
    <location>
        <begin position="3379"/>
        <end position="3400"/>
    </location>
</feature>
<feature type="coiled-coil region" evidence="1">
    <location>
        <begin position="522"/>
        <end position="549"/>
    </location>
</feature>
<keyword evidence="2" id="KW-0812">Transmembrane</keyword>
<dbReference type="HOGENOM" id="CLU_224549_0_0_0"/>
<keyword evidence="4" id="KW-1185">Reference proteome</keyword>
<sequence length="3644" mass="418592">MSSLTPETPSFDIRSILGFKASGTNPVANVLQKKMLEEQEHLEHSIEEHSWLKKGHPLGDEVAEKKLADLGLSGLLRFGGGGPFGGVLKERDIAPIGQDPLIFMSDFLKLLSDNDDLLNEWGIDKKELDRLHIGLQSSREIAEELNRIRTSDEGNLEEQISDFAAQLKDRLEADKVVYFPVMNGEGKYSQVVRVDKDHGFSIIEVNGIHSPYLTGLESAMNLESQDDRERQDLVRQVSLDPLTGKRTETFKTQQFISFEAKNKERLGDLEFFEALIKNSVIESENSRKMIFQSLPKYVDGKRLKASDTENAFYRKVYRYFDSQDKDPSFQSISALLYYMSLDPFFGFDKDCTEAVKRYKKIKFLLQTQLFFAYVKKIEDDSAWNNVSEEEKIFLKDLLTNLVRSAGKLKEKKAITEEQLEAFFASIQQLKGILSRPVQMEEVSSLEDQEVLARALLWERIEPKFKDEEDLGPIHLPPKMHMIGFDDDLNLPQSQEQAKETPAENMIRGLAELNGTLNFSEDVGDKQKQIDSLRKNLKLLQDQYRKLKKDPMLSYRSGTSIFSQPASEAERRAVFDQFDHSLGNAIAMLPAPERGDHGFWGTLTEQQAEECFQIMEEFSILIQSFATLETRCKPRFRESFQGHSPETTLMMLMLQALQLKLASKSPKYGVEEGAFSYLPFLMEMRSIHFVVKHHGLRKQIHPFMRYFDKKWNIEELTRSMEKSDLISDTQALFSFSEHAEHYVQPFQMKLSNESKGKTQDQLYLEKMLEVNGVREGVLQIIKDKNERYDEEHENNIERYERDLTRYQTDKANFERQKRDKKGEIERTKERHDRNLDAIASRNFRTKLGRLRNLQVLRQGYVFAGEISQEEHNLFDELKSNFNDPYAVAERLHHAEENMEDALYPLNQALSEIERRLGFLRKPVEPVHPGHFPTDSVVDQLACLLFDQEGRRLIPKEMDAVIQAMLRNRYLILEDSVGFDLKDKGIKFQFIANWSPLPLDAQNKRTSITAKVAFTGLDGNNPRGVDSEILRDCPQDFKRNLRRSPAFQSNNWMDERSLATLIEEERERKMTQNEAMVSRAEFFGLDIGLSRELRMLAIDPYDTVSRIIGFLGKNMDLIKNPAIQEYVRVLLFRPDRIHTQLRDNPELTHKINAFIRAAVTHYKELHDIDTCLAMIRLGEQFKHAACEINGDGRGFSDFRDVILNELIPSFSKDRAAQLKAYRTLVLFHADDKVVDQEAIIRDLLSLRVSRNLQSESVFVSRQDEATERAALLKYQHLLKEDLSYENLTYAIKIADSEADLDEHAIWKNHGEGNFSCDKYEINIYTGLVTIEGKPIVTTPNWITDNEMIRRVYPHSFSSDMCKKRNDWTYTLFPNKKEQVTVSSYDNGTTVEMTRLIDGKNYRYVPTPQNLIEKMPTIFNEDVICWVSDSGKLLVFKDGKKAYTIDFDGKGEVEKITRSKDGAVKRSLSDFSEFFTPLALLEQDLRYIECWESPDGRKTTAEFKRLGLSFDFKMEELASKGMEFARKQEQLRQLSENIVGNKDNEIERAKLSIEIFDLFPVHCQNFPGFSLTLPILVQSLDSKVPFVTLINGSGERKILVPKSDDGQLSLSDDPLEWYEFDVDKVQSDGITSFDIASSSIELQLLQVMMLAKKKDFSKIKKLIEKLNPLGALTKEEVKLLDAAMAILSKYNHPESNALVVKMLLVKEVNNLKYPKIKAAEEEAPVEEIPDNIWELFNDEMLYIAAYDKYRESSSDAAMFQLSDEEERKFVEILHKKLREKFDLMNKVQSSEDLSGNFFNQMIDKAQSWFKTRMLPTLSMGILEKRIGDRYHDLSKQEGKLGSRKVTLPSLPNLQQLQNADQIKPIPSEEDIQKLFLQTLGEDGISLEIPFSGQIGDCLNVLSKNEAYWKENFLILYYTARSGTDEQKAKLQKAVDLATHLNTGEHRLIQMVLAKPGRYPTLEKLNGIIREWRVEGQEKLKNARENAALKTQASWQADNDCDQKQEEYDQLELEERDLVENAEFYYEASRSGGLFERIGKAFRWLIACTSENRREAFPFKERIRVLHKCKQLAEKAQKAAQKRLDNDAYTGWWAVDDKKRDEETVRSTEEKIGDIESRITRCRELSPKLQDAGKALKISEAARIQAEKESIEATKQLGEAENFIEQMEAKFKATVASILPGNLWKVIEHVVKPIFNALSAAWKLYWQGKKFLYKHDYKVRDIFSNGQTSRSRQALDVDRSELQEIDRVFNDYFKGLVGKYFNVALSDEEGSPDWNVDNEDDPLVKSKLGAEKAALDEYRKEVRKPREHAELKADKDLKDLLEELAEKEQMLNVSLTHQKQVLLWQLNRAVDSNEQAKLKVLLNRAGQKGDLTWDDLRALTLEGDWKIFQEKTGLDDAEAKMLMKAVADYLIKSTRLNQIRFVIGKVQKGLSAKSEAKRKIYYTNILEAMRLERHYLKGENTLLSRKDMGRLWFEYANGYLYREQQILTLDKTGEMTDPEILMEAPTGFGKSKNYVPTRDHEMAGEHLVLNVHPRTIEQINAEDILAQMKNSFGGKADRFHFQRSSEFTVQTLRTLYEELQVNFEEGRPINFSAETLQALELHFLMSLYDYKQQDKSGNFSEADKAEAREEITYFIRILRAISVYGWATIDESHVNLNPFTNKLIYTIGESTTLETYQVDILEEMMRLMVTDLEISKIAQVAENKQAKITDEQYRRIADRLAESFAEKFSLENNRDEFLNFVCGRTDEVPRWIRKHPSAKRIALIKGMLSLILKSSMQGYVDESYGLSILHFDKGKEYAIAYASSNTPKENETSPSQFKNPHETMVKTYLTYLHKGLKEEQVVKMIKKMQSEQRMEAQTTGSLSSTRANEAFRIIAGNGYSLQQLKEEDMRKLFPVFQRNQDAIFYYVRNIIVPQLRLYEKTLVSTPQNLRSMFGSSLSLSATPQDPATLGPDTAWVPMKGTQGQVLHLFLKKVNHPSKIHRARGSNPKEVLDSAIETVLNKDHIKCIIDAGGLLRGLSNTFVAERLQNKIKETGSPIEAIQYFDVDQEKFVVMEVSTGTLSDPKVAKMDPAKMITIFDQPRCFGSDTVQDETASALLLVNNNKDGSCSTDKNKAGQGAGRMRQWHLDQGMEVMMTPEDYRSLFDGKEANIGDLLNQWVGSLAKQEAKENYQALLQQMDNELRSPAIHRMLGVKTGDRGEGQKDTIRDVDPDVDKALRLFSKFESLLVTDDSIDPWALYAEMATDKSPEEALDDHLKRTKARASKMGGFSRSQRRILKNRLGRYSRKWKALDANERVTLPDRVKSSKVDTGTQVEVQVQAEQQVEVQAEEQRWNQLTLRTPSRWSERIKLFEPGWEKPYRKSIFFSRLANSLSKLEPKNLVAKILFRAGLVVAGTALAATAAAVFGVAWPIIVSVGSALLVAGLVFVAYRAFAGRNVKYVSNCSYKVSDVMGIHLPKRAKRGARFFSPGLTASNNYYAQYTPSWRQSQQKPFDQEQKPVFNVLVIQDEDKKGRKKLQMMLIDQNDSVYFRRRLQDDYEQTSAEDAAERKRKIAVYDVTNETVAVQGANHFDKGELEENPQFIQLLTQAKVVNGEIHYTEAEKGVIAERAQNVGVDYMAQFARDFILAEHPIRKQLFQYSDFQHALEEVV</sequence>
<reference evidence="3 4" key="1">
    <citation type="journal article" date="2010" name="PLoS ONE">
        <title>The Waddlia genome: a window into chlamydial biology.</title>
        <authorList>
            <person name="Bertelli C."/>
            <person name="Collyn F."/>
            <person name="Croxatto A."/>
            <person name="Ruckert C."/>
            <person name="Polkinghorne A."/>
            <person name="Kebbi-Beghdadi C."/>
            <person name="Goesmann A."/>
            <person name="Vaughan L."/>
            <person name="Greub G."/>
        </authorList>
    </citation>
    <scope>NUCLEOTIDE SEQUENCE [LARGE SCALE GENOMIC DNA]</scope>
    <source>
        <strain evidence="4">ATCC VR-1470 / WSU 86-1044</strain>
    </source>
</reference>
<dbReference type="eggNOG" id="COG1196">
    <property type="taxonomic scope" value="Bacteria"/>
</dbReference>
<organism evidence="3 4">
    <name type="scientific">Waddlia chondrophila (strain ATCC VR-1470 / WSU 86-1044)</name>
    <dbReference type="NCBI Taxonomy" id="716544"/>
    <lineage>
        <taxon>Bacteria</taxon>
        <taxon>Pseudomonadati</taxon>
        <taxon>Chlamydiota</taxon>
        <taxon>Chlamydiia</taxon>
        <taxon>Parachlamydiales</taxon>
        <taxon>Waddliaceae</taxon>
        <taxon>Waddlia</taxon>
    </lineage>
</organism>
<keyword evidence="2" id="KW-1133">Transmembrane helix</keyword>
<proteinExistence type="predicted"/>
<protein>
    <submittedName>
        <fullName evidence="3">Uncharacterized protein</fullName>
    </submittedName>
</protein>
<feature type="transmembrane region" description="Helical" evidence="2">
    <location>
        <begin position="3407"/>
        <end position="3427"/>
    </location>
</feature>
<name>D6YSE0_WADCW</name>